<keyword evidence="5" id="KW-1185">Reference proteome</keyword>
<evidence type="ECO:0000313" key="4">
    <source>
        <dbReference type="EMBL" id="MFD2799238.1"/>
    </source>
</evidence>
<feature type="compositionally biased region" description="Basic and acidic residues" evidence="1">
    <location>
        <begin position="84"/>
        <end position="98"/>
    </location>
</feature>
<dbReference type="Gene3D" id="1.20.1260.10">
    <property type="match status" value="1"/>
</dbReference>
<dbReference type="SUPFAM" id="SSF47240">
    <property type="entry name" value="Ferritin-like"/>
    <property type="match status" value="1"/>
</dbReference>
<feature type="region of interest" description="Disordered" evidence="1">
    <location>
        <begin position="84"/>
        <end position="105"/>
    </location>
</feature>
<dbReference type="InterPro" id="IPR029447">
    <property type="entry name" value="DUF4439"/>
</dbReference>
<proteinExistence type="predicted"/>
<sequence length="314" mass="32008">MTSRGLLNRRAALRAAALAAVAVPVAGTASACTGYDDSPDPLLPLLARARADAAAARGLARSSPEAENLASQVATVRSAQADALGREVDRLNRPRPDRTNAPGTTVADLDALRQRLADARQQAAALVPGLPAYRAGLVGAVAAGCAGAQQLDPALGAGQPGPLGRVSTGQLEEPAVEALQGALAAEHAAVWVYGLVSAFLPDAFGKGLDAGAEAHRDRRSACERVLTAAGAEPRGPEPAYLPPQPVTDETSAATLVVTAETDAARAWHGVLERTEDTGLRELATQALVGSATRCTSWRLEAGLEPAAIALPGRG</sequence>
<dbReference type="InterPro" id="IPR006311">
    <property type="entry name" value="TAT_signal"/>
</dbReference>
<dbReference type="RefSeq" id="WP_377386077.1">
    <property type="nucleotide sequence ID" value="NZ_JBHSAN010000006.1"/>
</dbReference>
<dbReference type="Proteomes" id="UP001597478">
    <property type="component" value="Unassembled WGS sequence"/>
</dbReference>
<dbReference type="InterPro" id="IPR012347">
    <property type="entry name" value="Ferritin-like"/>
</dbReference>
<dbReference type="InterPro" id="IPR009078">
    <property type="entry name" value="Ferritin-like_SF"/>
</dbReference>
<evidence type="ECO:0000256" key="1">
    <source>
        <dbReference type="SAM" id="MobiDB-lite"/>
    </source>
</evidence>
<protein>
    <submittedName>
        <fullName evidence="4">Ferritin-like domain-containing protein</fullName>
    </submittedName>
</protein>
<keyword evidence="2" id="KW-0732">Signal</keyword>
<dbReference type="EMBL" id="JBHUOF010000007">
    <property type="protein sequence ID" value="MFD2799238.1"/>
    <property type="molecule type" value="Genomic_DNA"/>
</dbReference>
<dbReference type="PROSITE" id="PS51318">
    <property type="entry name" value="TAT"/>
    <property type="match status" value="1"/>
</dbReference>
<feature type="signal peptide" evidence="2">
    <location>
        <begin position="1"/>
        <end position="31"/>
    </location>
</feature>
<evidence type="ECO:0000259" key="3">
    <source>
        <dbReference type="Pfam" id="PF14530"/>
    </source>
</evidence>
<accession>A0ABW5W9I4</accession>
<dbReference type="Pfam" id="PF14530">
    <property type="entry name" value="DUF4439"/>
    <property type="match status" value="1"/>
</dbReference>
<comment type="caution">
    <text evidence="4">The sequence shown here is derived from an EMBL/GenBank/DDBJ whole genome shotgun (WGS) entry which is preliminary data.</text>
</comment>
<dbReference type="PROSITE" id="PS51257">
    <property type="entry name" value="PROKAR_LIPOPROTEIN"/>
    <property type="match status" value="1"/>
</dbReference>
<evidence type="ECO:0000313" key="5">
    <source>
        <dbReference type="Proteomes" id="UP001597478"/>
    </source>
</evidence>
<name>A0ABW5W9I4_9PSEU</name>
<feature type="chain" id="PRO_5046676628" evidence="2">
    <location>
        <begin position="32"/>
        <end position="314"/>
    </location>
</feature>
<gene>
    <name evidence="4" type="ORF">ACFS2C_07540</name>
</gene>
<evidence type="ECO:0000256" key="2">
    <source>
        <dbReference type="SAM" id="SignalP"/>
    </source>
</evidence>
<organism evidence="4 5">
    <name type="scientific">Prauserella oleivorans</name>
    <dbReference type="NCBI Taxonomy" id="1478153"/>
    <lineage>
        <taxon>Bacteria</taxon>
        <taxon>Bacillati</taxon>
        <taxon>Actinomycetota</taxon>
        <taxon>Actinomycetes</taxon>
        <taxon>Pseudonocardiales</taxon>
        <taxon>Pseudonocardiaceae</taxon>
        <taxon>Prauserella</taxon>
    </lineage>
</organism>
<feature type="domain" description="DUF4439" evidence="3">
    <location>
        <begin position="178"/>
        <end position="313"/>
    </location>
</feature>
<dbReference type="CDD" id="cd00657">
    <property type="entry name" value="Ferritin_like"/>
    <property type="match status" value="1"/>
</dbReference>
<reference evidence="5" key="1">
    <citation type="journal article" date="2019" name="Int. J. Syst. Evol. Microbiol.">
        <title>The Global Catalogue of Microorganisms (GCM) 10K type strain sequencing project: providing services to taxonomists for standard genome sequencing and annotation.</title>
        <authorList>
            <consortium name="The Broad Institute Genomics Platform"/>
            <consortium name="The Broad Institute Genome Sequencing Center for Infectious Disease"/>
            <person name="Wu L."/>
            <person name="Ma J."/>
        </authorList>
    </citation>
    <scope>NUCLEOTIDE SEQUENCE [LARGE SCALE GENOMIC DNA]</scope>
    <source>
        <strain evidence="5">IBRC-M 10906</strain>
    </source>
</reference>